<comment type="caution">
    <text evidence="2">The sequence shown here is derived from an EMBL/GenBank/DDBJ whole genome shotgun (WGS) entry which is preliminary data.</text>
</comment>
<organism evidence="2 3">
    <name type="scientific">Adineta ricciae</name>
    <name type="common">Rotifer</name>
    <dbReference type="NCBI Taxonomy" id="249248"/>
    <lineage>
        <taxon>Eukaryota</taxon>
        <taxon>Metazoa</taxon>
        <taxon>Spiralia</taxon>
        <taxon>Gnathifera</taxon>
        <taxon>Rotifera</taxon>
        <taxon>Eurotatoria</taxon>
        <taxon>Bdelloidea</taxon>
        <taxon>Adinetida</taxon>
        <taxon>Adinetidae</taxon>
        <taxon>Adineta</taxon>
    </lineage>
</organism>
<evidence type="ECO:0000256" key="1">
    <source>
        <dbReference type="SAM" id="Phobius"/>
    </source>
</evidence>
<protein>
    <recommendedName>
        <fullName evidence="4">G-protein coupled receptors family 1 profile domain-containing protein</fullName>
    </recommendedName>
</protein>
<reference evidence="2" key="1">
    <citation type="submission" date="2021-02" db="EMBL/GenBank/DDBJ databases">
        <authorList>
            <person name="Nowell W R."/>
        </authorList>
    </citation>
    <scope>NUCLEOTIDE SEQUENCE</scope>
</reference>
<dbReference type="EMBL" id="CAJNOJ010001581">
    <property type="protein sequence ID" value="CAF1553149.1"/>
    <property type="molecule type" value="Genomic_DNA"/>
</dbReference>
<feature type="transmembrane region" description="Helical" evidence="1">
    <location>
        <begin position="18"/>
        <end position="38"/>
    </location>
</feature>
<dbReference type="AlphaFoldDB" id="A0A815WWU0"/>
<keyword evidence="1" id="KW-0812">Transmembrane</keyword>
<gene>
    <name evidence="2" type="ORF">EDS130_LOCUS46144</name>
</gene>
<evidence type="ECO:0008006" key="4">
    <source>
        <dbReference type="Google" id="ProtNLM"/>
    </source>
</evidence>
<keyword evidence="1" id="KW-0472">Membrane</keyword>
<feature type="non-terminal residue" evidence="2">
    <location>
        <position position="112"/>
    </location>
</feature>
<sequence>MSSLGSTFITIQQNITRYVYSSCLVFDTICCILNITLLSRRQFCTISFCLWKFTQNFNVGSIGMLIALLLDILPYIYIHSIIILTNTTFCKIRVYIIHSTTVVFRWLLAAAS</sequence>
<evidence type="ECO:0000313" key="3">
    <source>
        <dbReference type="Proteomes" id="UP000663852"/>
    </source>
</evidence>
<feature type="transmembrane region" description="Helical" evidence="1">
    <location>
        <begin position="59"/>
        <end position="78"/>
    </location>
</feature>
<evidence type="ECO:0000313" key="2">
    <source>
        <dbReference type="EMBL" id="CAF1553149.1"/>
    </source>
</evidence>
<name>A0A815WWU0_ADIRI</name>
<accession>A0A815WWU0</accession>
<proteinExistence type="predicted"/>
<keyword evidence="1" id="KW-1133">Transmembrane helix</keyword>
<dbReference type="Proteomes" id="UP000663852">
    <property type="component" value="Unassembled WGS sequence"/>
</dbReference>